<proteinExistence type="predicted"/>
<protein>
    <submittedName>
        <fullName evidence="1">Uncharacterized protein</fullName>
    </submittedName>
</protein>
<comment type="caution">
    <text evidence="1">The sequence shown here is derived from an EMBL/GenBank/DDBJ whole genome shotgun (WGS) entry which is preliminary data.</text>
</comment>
<dbReference type="EMBL" id="BTCM01000003">
    <property type="protein sequence ID" value="GMK57093.1"/>
    <property type="molecule type" value="Genomic_DNA"/>
</dbReference>
<organism evidence="1 2">
    <name type="scientific">Cutaneotrichosporon spelunceum</name>
    <dbReference type="NCBI Taxonomy" id="1672016"/>
    <lineage>
        <taxon>Eukaryota</taxon>
        <taxon>Fungi</taxon>
        <taxon>Dikarya</taxon>
        <taxon>Basidiomycota</taxon>
        <taxon>Agaricomycotina</taxon>
        <taxon>Tremellomycetes</taxon>
        <taxon>Trichosporonales</taxon>
        <taxon>Trichosporonaceae</taxon>
        <taxon>Cutaneotrichosporon</taxon>
    </lineage>
</organism>
<evidence type="ECO:0000313" key="1">
    <source>
        <dbReference type="EMBL" id="GMK57093.1"/>
    </source>
</evidence>
<reference evidence="1" key="2">
    <citation type="submission" date="2023-06" db="EMBL/GenBank/DDBJ databases">
        <authorList>
            <person name="Kobayashi Y."/>
            <person name="Kayamori A."/>
            <person name="Aoki K."/>
            <person name="Shiwa Y."/>
            <person name="Fujita N."/>
            <person name="Sugita T."/>
            <person name="Iwasaki W."/>
            <person name="Tanaka N."/>
            <person name="Takashima M."/>
        </authorList>
    </citation>
    <scope>NUCLEOTIDE SEQUENCE</scope>
    <source>
        <strain evidence="1">HIS016</strain>
    </source>
</reference>
<reference evidence="1" key="1">
    <citation type="journal article" date="2023" name="BMC Genomics">
        <title>Chromosome-level genome assemblies of Cutaneotrichosporon spp. (Trichosporonales, Basidiomycota) reveal imbalanced evolution between nucleotide sequences and chromosome synteny.</title>
        <authorList>
            <person name="Kobayashi Y."/>
            <person name="Kayamori A."/>
            <person name="Aoki K."/>
            <person name="Shiwa Y."/>
            <person name="Matsutani M."/>
            <person name="Fujita N."/>
            <person name="Sugita T."/>
            <person name="Iwasaki W."/>
            <person name="Tanaka N."/>
            <person name="Takashima M."/>
        </authorList>
    </citation>
    <scope>NUCLEOTIDE SEQUENCE</scope>
    <source>
        <strain evidence="1">HIS016</strain>
    </source>
</reference>
<accession>A0AAD3TUZ6</accession>
<gene>
    <name evidence="1" type="ORF">CspeluHIS016_0309330</name>
</gene>
<name>A0AAD3TUZ6_9TREE</name>
<dbReference type="Proteomes" id="UP001222932">
    <property type="component" value="Unassembled WGS sequence"/>
</dbReference>
<keyword evidence="2" id="KW-1185">Reference proteome</keyword>
<sequence length="217" mass="23186">MPIYAFGATPEGIIRAPAQIYTGPSYDDTRVAFHSWTHTVLHTDGGLLELPDKLISPTKAEVVGTDKPLALLQEGRLRILPSTQGGEWDAVAITDAGPALGVRAGGVYALPSLVSAGFRLEHPLLRGSPRTSGPVAPITVVATESRAAILAGGEVLEAIWDWRHPGAPRLEVVEELYDFGQLGQGHTRAVEGWVRVTLPPARRVFAGRFSAVVECVE</sequence>
<evidence type="ECO:0000313" key="2">
    <source>
        <dbReference type="Proteomes" id="UP001222932"/>
    </source>
</evidence>
<dbReference type="AlphaFoldDB" id="A0AAD3TUZ6"/>